<dbReference type="GO" id="GO:0006707">
    <property type="term" value="P:cholesterol catabolic process"/>
    <property type="evidence" value="ECO:0007669"/>
    <property type="project" value="TreeGrafter"/>
</dbReference>
<gene>
    <name evidence="9" type="ORF">EBN03_14125</name>
</gene>
<dbReference type="OrthoDB" id="142769at2"/>
<dbReference type="InterPro" id="IPR001128">
    <property type="entry name" value="Cyt_P450"/>
</dbReference>
<dbReference type="Proteomes" id="UP000279275">
    <property type="component" value="Unassembled WGS sequence"/>
</dbReference>
<sequence length="427" mass="46833">MNAGYSIRWAAEHGLPRLGFLALRGVGDPFARLLSGDEGYDDPYSLIDQLRGAGGVQLTPFGYAAFDYELCREILRDRRFGVRVPIDPAVPLLLRRYAERVVLPPNPIEAPSMFAQDPPEHGRLRKSVASAFTPRAVSRLGDQVREVIAELLDAMAARGSADLIADFAAQVPIALIAEMMGFPAADRPLFQRWGYAVAPLLDVGVSWQTHRHAMAATAAMKDYLAAHIEKLRREPGDDIFSLLVSTSDQTDDELLSSASLLLGAGFINTTNLIGNAVPLLLSHAGQLDLLRLEPERWPLAIEELLRFDPPIQMTVRRVLEPVEFDGGVPLEPGKSVLVSLAGANRDPVKFPDPTRFDVTRPNAGDHLSFGTGIHGCLGAYLARLEALHALPALFERFPDIRLDGEPTRRPLSTLHGYAHMPARLKSR</sequence>
<evidence type="ECO:0000256" key="1">
    <source>
        <dbReference type="ARBA" id="ARBA00001971"/>
    </source>
</evidence>
<evidence type="ECO:0000256" key="8">
    <source>
        <dbReference type="RuleBase" id="RU000461"/>
    </source>
</evidence>
<evidence type="ECO:0000256" key="7">
    <source>
        <dbReference type="ARBA" id="ARBA00023033"/>
    </source>
</evidence>
<name>A0A3M2L446_9NOCA</name>
<dbReference type="InterPro" id="IPR002397">
    <property type="entry name" value="Cyt_P450_B"/>
</dbReference>
<keyword evidence="10" id="KW-1185">Reference proteome</keyword>
<dbReference type="GO" id="GO:0020037">
    <property type="term" value="F:heme binding"/>
    <property type="evidence" value="ECO:0007669"/>
    <property type="project" value="InterPro"/>
</dbReference>
<dbReference type="GO" id="GO:0008395">
    <property type="term" value="F:steroid hydroxylase activity"/>
    <property type="evidence" value="ECO:0007669"/>
    <property type="project" value="TreeGrafter"/>
</dbReference>
<evidence type="ECO:0000256" key="4">
    <source>
        <dbReference type="ARBA" id="ARBA00022723"/>
    </source>
</evidence>
<evidence type="ECO:0000313" key="10">
    <source>
        <dbReference type="Proteomes" id="UP000279275"/>
    </source>
</evidence>
<keyword evidence="3 8" id="KW-0349">Heme</keyword>
<dbReference type="GO" id="GO:0005506">
    <property type="term" value="F:iron ion binding"/>
    <property type="evidence" value="ECO:0007669"/>
    <property type="project" value="InterPro"/>
</dbReference>
<proteinExistence type="inferred from homology"/>
<dbReference type="SUPFAM" id="SSF48264">
    <property type="entry name" value="Cytochrome P450"/>
    <property type="match status" value="1"/>
</dbReference>
<evidence type="ECO:0000256" key="2">
    <source>
        <dbReference type="ARBA" id="ARBA00010617"/>
    </source>
</evidence>
<accession>A0A3M2L446</accession>
<dbReference type="EMBL" id="RFFH01000005">
    <property type="protein sequence ID" value="RMI32144.1"/>
    <property type="molecule type" value="Genomic_DNA"/>
</dbReference>
<dbReference type="FunFam" id="1.10.630.10:FF:000018">
    <property type="entry name" value="Cytochrome P450 monooxygenase"/>
    <property type="match status" value="1"/>
</dbReference>
<protein>
    <submittedName>
        <fullName evidence="9">Cytochrome P450</fullName>
    </submittedName>
</protein>
<comment type="similarity">
    <text evidence="2 8">Belongs to the cytochrome P450 family.</text>
</comment>
<evidence type="ECO:0000256" key="5">
    <source>
        <dbReference type="ARBA" id="ARBA00023002"/>
    </source>
</evidence>
<comment type="cofactor">
    <cofactor evidence="1">
        <name>heme</name>
        <dbReference type="ChEBI" id="CHEBI:30413"/>
    </cofactor>
</comment>
<dbReference type="PANTHER" id="PTHR46696:SF4">
    <property type="entry name" value="BIOTIN BIOSYNTHESIS CYTOCHROME P450"/>
    <property type="match status" value="1"/>
</dbReference>
<dbReference type="InterPro" id="IPR017972">
    <property type="entry name" value="Cyt_P450_CS"/>
</dbReference>
<keyword evidence="4 8" id="KW-0479">Metal-binding</keyword>
<dbReference type="Gene3D" id="1.10.630.10">
    <property type="entry name" value="Cytochrome P450"/>
    <property type="match status" value="1"/>
</dbReference>
<dbReference type="Pfam" id="PF00067">
    <property type="entry name" value="p450"/>
    <property type="match status" value="1"/>
</dbReference>
<dbReference type="AlphaFoldDB" id="A0A3M2L446"/>
<dbReference type="RefSeq" id="WP_122188485.1">
    <property type="nucleotide sequence ID" value="NZ_RFFH01000005.1"/>
</dbReference>
<keyword evidence="5 8" id="KW-0560">Oxidoreductase</keyword>
<dbReference type="InterPro" id="IPR036396">
    <property type="entry name" value="Cyt_P450_sf"/>
</dbReference>
<comment type="caution">
    <text evidence="9">The sequence shown here is derived from an EMBL/GenBank/DDBJ whole genome shotgun (WGS) entry which is preliminary data.</text>
</comment>
<dbReference type="PRINTS" id="PR00359">
    <property type="entry name" value="BP450"/>
</dbReference>
<dbReference type="CDD" id="cd20625">
    <property type="entry name" value="CYP164-like"/>
    <property type="match status" value="1"/>
</dbReference>
<dbReference type="PROSITE" id="PS00086">
    <property type="entry name" value="CYTOCHROME_P450"/>
    <property type="match status" value="1"/>
</dbReference>
<reference evidence="9 10" key="1">
    <citation type="submission" date="2018-10" db="EMBL/GenBank/DDBJ databases">
        <title>Isolation from cow dung.</title>
        <authorList>
            <person name="Ling L."/>
        </authorList>
    </citation>
    <scope>NUCLEOTIDE SEQUENCE [LARGE SCALE GENOMIC DNA]</scope>
    <source>
        <strain evidence="9 10">NEAU-LL90</strain>
    </source>
</reference>
<keyword evidence="6 8" id="KW-0408">Iron</keyword>
<evidence type="ECO:0000256" key="6">
    <source>
        <dbReference type="ARBA" id="ARBA00023004"/>
    </source>
</evidence>
<keyword evidence="7 8" id="KW-0503">Monooxygenase</keyword>
<dbReference type="PANTHER" id="PTHR46696">
    <property type="entry name" value="P450, PUTATIVE (EUROFUNG)-RELATED"/>
    <property type="match status" value="1"/>
</dbReference>
<organism evidence="9 10">
    <name type="scientific">Nocardia stercoris</name>
    <dbReference type="NCBI Taxonomy" id="2483361"/>
    <lineage>
        <taxon>Bacteria</taxon>
        <taxon>Bacillati</taxon>
        <taxon>Actinomycetota</taxon>
        <taxon>Actinomycetes</taxon>
        <taxon>Mycobacteriales</taxon>
        <taxon>Nocardiaceae</taxon>
        <taxon>Nocardia</taxon>
    </lineage>
</organism>
<evidence type="ECO:0000256" key="3">
    <source>
        <dbReference type="ARBA" id="ARBA00022617"/>
    </source>
</evidence>
<evidence type="ECO:0000313" key="9">
    <source>
        <dbReference type="EMBL" id="RMI32144.1"/>
    </source>
</evidence>
<dbReference type="GO" id="GO:0036199">
    <property type="term" value="F:cholest-4-en-3-one 26-monooxygenase activity"/>
    <property type="evidence" value="ECO:0007669"/>
    <property type="project" value="TreeGrafter"/>
</dbReference>